<feature type="transmembrane region" description="Helical" evidence="1">
    <location>
        <begin position="659"/>
        <end position="677"/>
    </location>
</feature>
<feature type="transmembrane region" description="Helical" evidence="1">
    <location>
        <begin position="311"/>
        <end position="329"/>
    </location>
</feature>
<feature type="transmembrane region" description="Helical" evidence="1">
    <location>
        <begin position="341"/>
        <end position="360"/>
    </location>
</feature>
<sequence>MQSVRAKHLLLAVLCCCLIEIFIFNINYFTSSRLNSVNSSNVVIGKGLKAKSKYTYSISDPENAYIKISNIDSVVGNVHIPLKSVERFKSFRTESIPIPHAESANREDVALHLSIKVDDAAHTFDMSLPEILVHPKVLSSHWDILHLSGITHNVTLKINEPVGTEFSFSSLPNVNVRIPFHLSFLRLFAYLFISFLLVYRKEVTAIIFKEYCKKASIILWFASSFIAVLIIVGTVLIAKPWLYLRMSGWQADFEYQSMARSLARGHSWIDFPVSDALNNLSNPYDNRARALAHKGSGESFLFDYAFYNGRYYSYFGILPCIMFFLPYFLITGNDLSPWKVVLLLAIFMVLLAIRVVYLIFERWSENTPVVIQIICSYGLVLAIQPAFYLTFFATTYSVPIIMGLVLALITLCLWLKSSMALTIGKRWLYAIFGCLSLGLILGCRPQFCIIILFVPFIIHSLFLNIRNKFISSCLNLVAAAGLSLITMAPFFVWNYIRFGKITDFGATYQLTATDMNLQSDGLSKIPYALRQGFFSPPSSTDRFPFLKAVATSSEHAGDYQGFYNLEPTLGGFFFWCPIGLFAIALISSEIRERYKNIPFNLLGFTVVSFLASFAPLYIDVTAAAFTQRYLCDFGYLIGISGILAFIILRKIIHNKYIDYICVIFVVWSLIFSIWSLFMSGRYNSLIDSNPEFYIYVMKSFSIFN</sequence>
<organism evidence="2 3">
    <name type="scientific">Bifidobacterium aerophilum</name>
    <dbReference type="NCBI Taxonomy" id="1798155"/>
    <lineage>
        <taxon>Bacteria</taxon>
        <taxon>Bacillati</taxon>
        <taxon>Actinomycetota</taxon>
        <taxon>Actinomycetes</taxon>
        <taxon>Bifidobacteriales</taxon>
        <taxon>Bifidobacteriaceae</taxon>
        <taxon>Bifidobacterium</taxon>
    </lineage>
</organism>
<dbReference type="AlphaFoldDB" id="A0A6N9Z6R8"/>
<feature type="transmembrane region" description="Helical" evidence="1">
    <location>
        <begin position="386"/>
        <end position="415"/>
    </location>
</feature>
<reference evidence="2 3" key="1">
    <citation type="submission" date="2019-10" db="EMBL/GenBank/DDBJ databases">
        <title>Bifidobacterium from non-human primates.</title>
        <authorList>
            <person name="Modesto M."/>
        </authorList>
    </citation>
    <scope>NUCLEOTIDE SEQUENCE [LARGE SCALE GENOMIC DNA]</scope>
    <source>
        <strain evidence="2 3">TRE17</strain>
    </source>
</reference>
<feature type="transmembrane region" description="Helical" evidence="1">
    <location>
        <begin position="449"/>
        <end position="466"/>
    </location>
</feature>
<feature type="transmembrane region" description="Helical" evidence="1">
    <location>
        <begin position="9"/>
        <end position="29"/>
    </location>
</feature>
<keyword evidence="1" id="KW-0812">Transmembrane</keyword>
<dbReference type="RefSeq" id="WP_163232208.1">
    <property type="nucleotide sequence ID" value="NZ_WHZW01000020.1"/>
</dbReference>
<evidence type="ECO:0000256" key="1">
    <source>
        <dbReference type="SAM" id="Phobius"/>
    </source>
</evidence>
<comment type="caution">
    <text evidence="2">The sequence shown here is derived from an EMBL/GenBank/DDBJ whole genome shotgun (WGS) entry which is preliminary data.</text>
</comment>
<proteinExistence type="predicted"/>
<dbReference type="EMBL" id="WHZW01000020">
    <property type="protein sequence ID" value="NEG90191.1"/>
    <property type="molecule type" value="Genomic_DNA"/>
</dbReference>
<gene>
    <name evidence="2" type="ORF">GFD25_09390</name>
</gene>
<feature type="transmembrane region" description="Helical" evidence="1">
    <location>
        <begin position="633"/>
        <end position="652"/>
    </location>
</feature>
<evidence type="ECO:0000313" key="2">
    <source>
        <dbReference type="EMBL" id="NEG90191.1"/>
    </source>
</evidence>
<protein>
    <submittedName>
        <fullName evidence="2">Uncharacterized protein</fullName>
    </submittedName>
</protein>
<evidence type="ECO:0000313" key="3">
    <source>
        <dbReference type="Proteomes" id="UP000469194"/>
    </source>
</evidence>
<keyword evidence="3" id="KW-1185">Reference proteome</keyword>
<dbReference type="Proteomes" id="UP000469194">
    <property type="component" value="Unassembled WGS sequence"/>
</dbReference>
<feature type="transmembrane region" description="Helical" evidence="1">
    <location>
        <begin position="178"/>
        <end position="198"/>
    </location>
</feature>
<feature type="transmembrane region" description="Helical" evidence="1">
    <location>
        <begin position="473"/>
        <end position="496"/>
    </location>
</feature>
<keyword evidence="1" id="KW-0472">Membrane</keyword>
<keyword evidence="1" id="KW-1133">Transmembrane helix</keyword>
<feature type="transmembrane region" description="Helical" evidence="1">
    <location>
        <begin position="569"/>
        <end position="587"/>
    </location>
</feature>
<accession>A0A6N9Z6R8</accession>
<feature type="transmembrane region" description="Helical" evidence="1">
    <location>
        <begin position="218"/>
        <end position="238"/>
    </location>
</feature>
<feature type="transmembrane region" description="Helical" evidence="1">
    <location>
        <begin position="599"/>
        <end position="618"/>
    </location>
</feature>
<name>A0A6N9Z6R8_9BIFI</name>